<feature type="transmembrane region" description="Helical" evidence="2">
    <location>
        <begin position="12"/>
        <end position="33"/>
    </location>
</feature>
<name>A0A1M5HJY5_9ALTE</name>
<evidence type="ECO:0000313" key="3">
    <source>
        <dbReference type="EMBL" id="SHG16283.1"/>
    </source>
</evidence>
<keyword evidence="2" id="KW-0812">Transmembrane</keyword>
<keyword evidence="4" id="KW-1185">Reference proteome</keyword>
<gene>
    <name evidence="3" type="ORF">SAMN05216361_1504</name>
</gene>
<evidence type="ECO:0000256" key="1">
    <source>
        <dbReference type="SAM" id="Coils"/>
    </source>
</evidence>
<dbReference type="Proteomes" id="UP000184520">
    <property type="component" value="Unassembled WGS sequence"/>
</dbReference>
<dbReference type="OrthoDB" id="6398152at2"/>
<dbReference type="EMBL" id="FQWD01000002">
    <property type="protein sequence ID" value="SHG16283.1"/>
    <property type="molecule type" value="Genomic_DNA"/>
</dbReference>
<keyword evidence="2" id="KW-1133">Transmembrane helix</keyword>
<evidence type="ECO:0000256" key="2">
    <source>
        <dbReference type="SAM" id="Phobius"/>
    </source>
</evidence>
<evidence type="ECO:0000313" key="4">
    <source>
        <dbReference type="Proteomes" id="UP000184520"/>
    </source>
</evidence>
<feature type="transmembrane region" description="Helical" evidence="2">
    <location>
        <begin position="45"/>
        <end position="66"/>
    </location>
</feature>
<accession>A0A1M5HJY5</accession>
<keyword evidence="2" id="KW-0472">Membrane</keyword>
<sequence>MNSTNERMKWILFWSFLIPFLLAVFGTLASVFLGFGSPTQNERELLVTAFLVELAACIIALFYSIFGLKRSANDSEQIENSKLESKVEELDSKILLLVERLNEYSNPSQLSEVNIPERTSERPNFIQELFPHLDIIAKVTTPPPFDIEEYTIHPTWGEIGEDIDSAKPYERTSKRENYVGLKVQWICTYENYYSSNNQQILNLNGDRTMHSITAVLKEGLDITRLKTMDKLSPMWVAGQIKDIEGIGLTLEQVEFKPIQIE</sequence>
<dbReference type="AlphaFoldDB" id="A0A1M5HJY5"/>
<keyword evidence="1" id="KW-0175">Coiled coil</keyword>
<reference evidence="4" key="1">
    <citation type="submission" date="2016-11" db="EMBL/GenBank/DDBJ databases">
        <authorList>
            <person name="Varghese N."/>
            <person name="Submissions S."/>
        </authorList>
    </citation>
    <scope>NUCLEOTIDE SEQUENCE [LARGE SCALE GENOMIC DNA]</scope>
    <source>
        <strain evidence="4">CGMCC 1.8995</strain>
    </source>
</reference>
<organism evidence="3 4">
    <name type="scientific">Marisediminitalea aggregata</name>
    <dbReference type="NCBI Taxonomy" id="634436"/>
    <lineage>
        <taxon>Bacteria</taxon>
        <taxon>Pseudomonadati</taxon>
        <taxon>Pseudomonadota</taxon>
        <taxon>Gammaproteobacteria</taxon>
        <taxon>Alteromonadales</taxon>
        <taxon>Alteromonadaceae</taxon>
        <taxon>Marisediminitalea</taxon>
    </lineage>
</organism>
<feature type="coiled-coil region" evidence="1">
    <location>
        <begin position="73"/>
        <end position="100"/>
    </location>
</feature>
<dbReference type="STRING" id="634436.SAMN05216361_1504"/>
<dbReference type="RefSeq" id="WP_073320166.1">
    <property type="nucleotide sequence ID" value="NZ_FQWD01000002.1"/>
</dbReference>
<proteinExistence type="predicted"/>
<protein>
    <submittedName>
        <fullName evidence="3">Uncharacterized protein</fullName>
    </submittedName>
</protein>